<dbReference type="RefSeq" id="WP_121217177.1">
    <property type="nucleotide sequence ID" value="NZ_JBIUBA010000046.1"/>
</dbReference>
<feature type="compositionally biased region" description="Low complexity" evidence="1">
    <location>
        <begin position="110"/>
        <end position="122"/>
    </location>
</feature>
<reference evidence="2 3" key="1">
    <citation type="submission" date="2018-10" db="EMBL/GenBank/DDBJ databases">
        <title>Sequencing the genomes of 1000 actinobacteria strains.</title>
        <authorList>
            <person name="Klenk H.-P."/>
        </authorList>
    </citation>
    <scope>NUCLEOTIDE SEQUENCE [LARGE SCALE GENOMIC DNA]</scope>
    <source>
        <strain evidence="2 3">DSM 43911</strain>
    </source>
</reference>
<dbReference type="AlphaFoldDB" id="A0A495X1P2"/>
<dbReference type="Proteomes" id="UP000272729">
    <property type="component" value="Unassembled WGS sequence"/>
</dbReference>
<evidence type="ECO:0000256" key="1">
    <source>
        <dbReference type="SAM" id="MobiDB-lite"/>
    </source>
</evidence>
<comment type="caution">
    <text evidence="2">The sequence shown here is derived from an EMBL/GenBank/DDBJ whole genome shotgun (WGS) entry which is preliminary data.</text>
</comment>
<accession>A0A495X1P2</accession>
<organism evidence="2 3">
    <name type="scientific">Saccharothrix variisporea</name>
    <dbReference type="NCBI Taxonomy" id="543527"/>
    <lineage>
        <taxon>Bacteria</taxon>
        <taxon>Bacillati</taxon>
        <taxon>Actinomycetota</taxon>
        <taxon>Actinomycetes</taxon>
        <taxon>Pseudonocardiales</taxon>
        <taxon>Pseudonocardiaceae</taxon>
        <taxon>Saccharothrix</taxon>
    </lineage>
</organism>
<protein>
    <submittedName>
        <fullName evidence="2">Uncharacterized protein</fullName>
    </submittedName>
</protein>
<sequence>MATFKVAGVGEFPWARDKLNLIEAIELEKATGWRVADLVADYNGYNDPSGNRGAMGLAAFLWLAMKRNGHIIPFAKLAEIDAGDIEIAYDDEEPAQPDPPAEPPARKTRSGSGPRKGSSPRK</sequence>
<keyword evidence="3" id="KW-1185">Reference proteome</keyword>
<name>A0A495X1P2_9PSEU</name>
<gene>
    <name evidence="2" type="ORF">DFJ66_0282</name>
</gene>
<evidence type="ECO:0000313" key="2">
    <source>
        <dbReference type="EMBL" id="RKT67114.1"/>
    </source>
</evidence>
<evidence type="ECO:0000313" key="3">
    <source>
        <dbReference type="Proteomes" id="UP000272729"/>
    </source>
</evidence>
<feature type="region of interest" description="Disordered" evidence="1">
    <location>
        <begin position="88"/>
        <end position="122"/>
    </location>
</feature>
<proteinExistence type="predicted"/>
<dbReference type="EMBL" id="RBXR01000001">
    <property type="protein sequence ID" value="RKT67114.1"/>
    <property type="molecule type" value="Genomic_DNA"/>
</dbReference>